<accession>A0A433RQM4</accession>
<keyword evidence="2" id="KW-1185">Reference proteome</keyword>
<comment type="caution">
    <text evidence="1">The sequence shown here is derived from an EMBL/GenBank/DDBJ whole genome shotgun (WGS) entry which is preliminary data.</text>
</comment>
<evidence type="ECO:0000313" key="1">
    <source>
        <dbReference type="EMBL" id="RUS53068.1"/>
    </source>
</evidence>
<evidence type="ECO:0000313" key="2">
    <source>
        <dbReference type="Proteomes" id="UP000288623"/>
    </source>
</evidence>
<dbReference type="AlphaFoldDB" id="A0A433RQM4"/>
<protein>
    <submittedName>
        <fullName evidence="1">Uncharacterized protein</fullName>
    </submittedName>
</protein>
<dbReference type="EMBL" id="JTFC01000041">
    <property type="protein sequence ID" value="RUS53068.1"/>
    <property type="molecule type" value="Genomic_DNA"/>
</dbReference>
<organism evidence="1 2">
    <name type="scientific">Candidatus Kurthia intestinigallinarum</name>
    <dbReference type="NCBI Taxonomy" id="1562256"/>
    <lineage>
        <taxon>Bacteria</taxon>
        <taxon>Bacillati</taxon>
        <taxon>Bacillota</taxon>
        <taxon>Bacilli</taxon>
        <taxon>Bacillales</taxon>
        <taxon>Caryophanaceae</taxon>
        <taxon>Kurthia</taxon>
    </lineage>
</organism>
<reference evidence="1 2" key="1">
    <citation type="submission" date="2014-11" db="EMBL/GenBank/DDBJ databases">
        <title>Genome sequence and analysis of novel Kurthia sp.</title>
        <authorList>
            <person name="Lawson J.N."/>
            <person name="Gonzalez J.E."/>
            <person name="Rinauldi L."/>
            <person name="Xuan Z."/>
            <person name="Firman A."/>
            <person name="Shaddox L."/>
            <person name="Trudeau A."/>
            <person name="Shah S."/>
            <person name="Reiman D."/>
        </authorList>
    </citation>
    <scope>NUCLEOTIDE SEQUENCE [LARGE SCALE GENOMIC DNA]</scope>
    <source>
        <strain evidence="1 2">3B1D</strain>
    </source>
</reference>
<name>A0A433RQM4_9BACL</name>
<sequence>MENKGVGEMFTEAQLKALIRGEVVGDRYPYDTPEEQVLINYLKPIQEEMKRQHIQCRLASDYFDSGYASYIQLLCYEKEHQLIEGNEVTIKGLHVLVSRLAPVVVIGQAEETSCYDEDGEEETSSYTLLSHPQQLELETTSLQQLAQKLERLFMKYHLTILHKEDVDKALPFKAKIPTIFRKPKDYLIWDAIFYWKD</sequence>
<gene>
    <name evidence="1" type="ORF">QI30_16060</name>
</gene>
<dbReference type="Proteomes" id="UP000288623">
    <property type="component" value="Unassembled WGS sequence"/>
</dbReference>
<proteinExistence type="predicted"/>